<proteinExistence type="predicted"/>
<sequence>MATRKKTPDDSIQYDAKLGEGAFASLASARRALGETVDVAPRLDLREVAVLALGIARRIAEPPMRQRFRHVEKELPAELVDRLGPAAWALWHAAVQRETKDATTPDAMLPTALVADATALKTTMIRVVTYVLADDETAMRELAAIVSGVGYLDLASDLGRLATLYDAHADALAADTLRYRAGDVDRARSLAARVVSALGVSTDHTWADAVNRSYGVLATTYEPIRLFGIAMYRNSKPDELFPSLFSVRAAPQRRAPSGGEQPSG</sequence>
<dbReference type="AlphaFoldDB" id="A0A0F6W1U7"/>
<reference evidence="1 2" key="1">
    <citation type="submission" date="2015-03" db="EMBL/GenBank/DDBJ databases">
        <title>Genome assembly of Sandaracinus amylolyticus DSM 53668.</title>
        <authorList>
            <person name="Sharma G."/>
            <person name="Subramanian S."/>
        </authorList>
    </citation>
    <scope>NUCLEOTIDE SEQUENCE [LARGE SCALE GENOMIC DNA]</scope>
    <source>
        <strain evidence="1 2">DSM 53668</strain>
    </source>
</reference>
<evidence type="ECO:0000313" key="2">
    <source>
        <dbReference type="Proteomes" id="UP000034883"/>
    </source>
</evidence>
<evidence type="ECO:0000313" key="1">
    <source>
        <dbReference type="EMBL" id="AKF05280.1"/>
    </source>
</evidence>
<dbReference type="Proteomes" id="UP000034883">
    <property type="component" value="Chromosome"/>
</dbReference>
<organism evidence="1 2">
    <name type="scientific">Sandaracinus amylolyticus</name>
    <dbReference type="NCBI Taxonomy" id="927083"/>
    <lineage>
        <taxon>Bacteria</taxon>
        <taxon>Pseudomonadati</taxon>
        <taxon>Myxococcota</taxon>
        <taxon>Polyangia</taxon>
        <taxon>Polyangiales</taxon>
        <taxon>Sandaracinaceae</taxon>
        <taxon>Sandaracinus</taxon>
    </lineage>
</organism>
<dbReference type="EMBL" id="CP011125">
    <property type="protein sequence ID" value="AKF05280.1"/>
    <property type="molecule type" value="Genomic_DNA"/>
</dbReference>
<gene>
    <name evidence="1" type="ORF">DB32_002429</name>
</gene>
<keyword evidence="2" id="KW-1185">Reference proteome</keyword>
<dbReference type="RefSeq" id="WP_053232536.1">
    <property type="nucleotide sequence ID" value="NZ_CP011125.1"/>
</dbReference>
<name>A0A0F6W1U7_9BACT</name>
<dbReference type="OrthoDB" id="5511312at2"/>
<protein>
    <submittedName>
        <fullName evidence="1">Uncharacterized protein</fullName>
    </submittedName>
</protein>
<accession>A0A0F6W1U7</accession>
<dbReference type="KEGG" id="samy:DB32_002429"/>
<dbReference type="STRING" id="927083.DB32_002429"/>